<feature type="compositionally biased region" description="Pro residues" evidence="1">
    <location>
        <begin position="196"/>
        <end position="208"/>
    </location>
</feature>
<accession>A0ABD0QMF8</accession>
<reference evidence="2 3" key="1">
    <citation type="submission" date="2024-05" db="EMBL/GenBank/DDBJ databases">
        <title>Genome sequencing and assembly of Indian major carp, Cirrhinus mrigala (Hamilton, 1822).</title>
        <authorList>
            <person name="Mohindra V."/>
            <person name="Chowdhury L.M."/>
            <person name="Lal K."/>
            <person name="Jena J.K."/>
        </authorList>
    </citation>
    <scope>NUCLEOTIDE SEQUENCE [LARGE SCALE GENOMIC DNA]</scope>
    <source>
        <strain evidence="2">CM1030</strain>
        <tissue evidence="2">Blood</tissue>
    </source>
</reference>
<protein>
    <submittedName>
        <fullName evidence="2">Uncharacterized protein</fullName>
    </submittedName>
</protein>
<feature type="non-terminal residue" evidence="2">
    <location>
        <position position="259"/>
    </location>
</feature>
<dbReference type="AlphaFoldDB" id="A0ABD0QMF8"/>
<feature type="compositionally biased region" description="Low complexity" evidence="1">
    <location>
        <begin position="142"/>
        <end position="159"/>
    </location>
</feature>
<feature type="compositionally biased region" description="Pro residues" evidence="1">
    <location>
        <begin position="245"/>
        <end position="259"/>
    </location>
</feature>
<dbReference type="Proteomes" id="UP001529510">
    <property type="component" value="Unassembled WGS sequence"/>
</dbReference>
<evidence type="ECO:0000256" key="1">
    <source>
        <dbReference type="SAM" id="MobiDB-lite"/>
    </source>
</evidence>
<evidence type="ECO:0000313" key="3">
    <source>
        <dbReference type="Proteomes" id="UP001529510"/>
    </source>
</evidence>
<dbReference type="EMBL" id="JAMKFB020000008">
    <property type="protein sequence ID" value="KAL0186331.1"/>
    <property type="molecule type" value="Genomic_DNA"/>
</dbReference>
<comment type="caution">
    <text evidence="2">The sequence shown here is derived from an EMBL/GenBank/DDBJ whole genome shotgun (WGS) entry which is preliminary data.</text>
</comment>
<feature type="non-terminal residue" evidence="2">
    <location>
        <position position="1"/>
    </location>
</feature>
<organism evidence="2 3">
    <name type="scientific">Cirrhinus mrigala</name>
    <name type="common">Mrigala</name>
    <dbReference type="NCBI Taxonomy" id="683832"/>
    <lineage>
        <taxon>Eukaryota</taxon>
        <taxon>Metazoa</taxon>
        <taxon>Chordata</taxon>
        <taxon>Craniata</taxon>
        <taxon>Vertebrata</taxon>
        <taxon>Euteleostomi</taxon>
        <taxon>Actinopterygii</taxon>
        <taxon>Neopterygii</taxon>
        <taxon>Teleostei</taxon>
        <taxon>Ostariophysi</taxon>
        <taxon>Cypriniformes</taxon>
        <taxon>Cyprinidae</taxon>
        <taxon>Labeoninae</taxon>
        <taxon>Labeonini</taxon>
        <taxon>Cirrhinus</taxon>
    </lineage>
</organism>
<sequence>KIRPEQMEIAARFSTLARRDLPFVEYAWEFCGLAMMSGRDDATINSLFWIEANYYRPVDLPDTTGLSWREGILRCLESVRPQSRTSPLAHPEPSQPTPRHAEPEPDPPADGEPEPRMTEPLPKGATAREIATPVGREGAEDSIAARPSNPAAPPRFSAPSSPPSPVGPPAPPGSLVPPAPPWSVVILPLPQNSTPPAAPRRSVPPAPPGSSLSPAPPQSSVAPALLRTSGSPPRSSVSPRIIGSPSPPWAPSPPAPLPS</sequence>
<feature type="compositionally biased region" description="Low complexity" evidence="1">
    <location>
        <begin position="209"/>
        <end position="244"/>
    </location>
</feature>
<keyword evidence="3" id="KW-1185">Reference proteome</keyword>
<feature type="region of interest" description="Disordered" evidence="1">
    <location>
        <begin position="80"/>
        <end position="259"/>
    </location>
</feature>
<dbReference type="PRINTS" id="PR01217">
    <property type="entry name" value="PRICHEXTENSN"/>
</dbReference>
<gene>
    <name evidence="2" type="ORF">M9458_018001</name>
</gene>
<name>A0ABD0QMF8_CIRMR</name>
<feature type="compositionally biased region" description="Pro residues" evidence="1">
    <location>
        <begin position="160"/>
        <end position="181"/>
    </location>
</feature>
<proteinExistence type="predicted"/>
<evidence type="ECO:0000313" key="2">
    <source>
        <dbReference type="EMBL" id="KAL0186331.1"/>
    </source>
</evidence>